<sequence>MVLSNGVKAQSGIVLGSQGSILGPLLWDIVIFPKRTGWKHRAVSFWDRRGLIWVRSCGTLVSIGCSTGLICMEILIGRRLLLRRYAGYGSRRGRPFGIDTSRGCSGNGRGENNETALKSPSTIQRPCVFT</sequence>
<proteinExistence type="predicted"/>
<accession>A0A6J2KBS4</accession>
<dbReference type="AlphaFoldDB" id="A0A6J2KBS4"/>
<protein>
    <submittedName>
        <fullName evidence="4">Uncharacterized protein LOC114250171</fullName>
    </submittedName>
</protein>
<feature type="region of interest" description="Disordered" evidence="1">
    <location>
        <begin position="101"/>
        <end position="130"/>
    </location>
</feature>
<evidence type="ECO:0000313" key="4">
    <source>
        <dbReference type="RefSeq" id="XP_028039736.1"/>
    </source>
</evidence>
<evidence type="ECO:0000256" key="2">
    <source>
        <dbReference type="SAM" id="Phobius"/>
    </source>
</evidence>
<feature type="transmembrane region" description="Helical" evidence="2">
    <location>
        <begin position="12"/>
        <end position="32"/>
    </location>
</feature>
<dbReference type="RefSeq" id="XP_028039736.1">
    <property type="nucleotide sequence ID" value="XM_028183935.1"/>
</dbReference>
<dbReference type="GeneID" id="114250171"/>
<evidence type="ECO:0000313" key="3">
    <source>
        <dbReference type="Proteomes" id="UP000504629"/>
    </source>
</evidence>
<keyword evidence="2" id="KW-0472">Membrane</keyword>
<keyword evidence="2" id="KW-0812">Transmembrane</keyword>
<reference evidence="4" key="1">
    <citation type="submission" date="2025-08" db="UniProtKB">
        <authorList>
            <consortium name="RefSeq"/>
        </authorList>
    </citation>
    <scope>IDENTIFICATION</scope>
    <source>
        <tissue evidence="4">Silk gland</tissue>
    </source>
</reference>
<dbReference type="KEGG" id="bman:114250171"/>
<keyword evidence="2" id="KW-1133">Transmembrane helix</keyword>
<feature type="transmembrane region" description="Helical" evidence="2">
    <location>
        <begin position="52"/>
        <end position="76"/>
    </location>
</feature>
<name>A0A6J2KBS4_BOMMA</name>
<evidence type="ECO:0000256" key="1">
    <source>
        <dbReference type="SAM" id="MobiDB-lite"/>
    </source>
</evidence>
<dbReference type="Proteomes" id="UP000504629">
    <property type="component" value="Unplaced"/>
</dbReference>
<organism evidence="3 4">
    <name type="scientific">Bombyx mandarina</name>
    <name type="common">Wild silk moth</name>
    <name type="synonym">Wild silkworm</name>
    <dbReference type="NCBI Taxonomy" id="7092"/>
    <lineage>
        <taxon>Eukaryota</taxon>
        <taxon>Metazoa</taxon>
        <taxon>Ecdysozoa</taxon>
        <taxon>Arthropoda</taxon>
        <taxon>Hexapoda</taxon>
        <taxon>Insecta</taxon>
        <taxon>Pterygota</taxon>
        <taxon>Neoptera</taxon>
        <taxon>Endopterygota</taxon>
        <taxon>Lepidoptera</taxon>
        <taxon>Glossata</taxon>
        <taxon>Ditrysia</taxon>
        <taxon>Bombycoidea</taxon>
        <taxon>Bombycidae</taxon>
        <taxon>Bombycinae</taxon>
        <taxon>Bombyx</taxon>
    </lineage>
</organism>
<gene>
    <name evidence="4" type="primary">LOC114250171</name>
</gene>
<feature type="compositionally biased region" description="Polar residues" evidence="1">
    <location>
        <begin position="113"/>
        <end position="124"/>
    </location>
</feature>
<keyword evidence="3" id="KW-1185">Reference proteome</keyword>